<dbReference type="Gene3D" id="3.40.50.720">
    <property type="entry name" value="NAD(P)-binding Rossmann-like Domain"/>
    <property type="match status" value="1"/>
</dbReference>
<gene>
    <name evidence="3" type="primary">LOC119635506</name>
</gene>
<reference evidence="3" key="1">
    <citation type="submission" date="2025-08" db="UniProtKB">
        <authorList>
            <consortium name="RefSeq"/>
        </authorList>
    </citation>
    <scope>IDENTIFICATION</scope>
    <source>
        <tissue evidence="3">Whole body pupa</tissue>
    </source>
</reference>
<dbReference type="PANTHER" id="PTHR43899">
    <property type="entry name" value="RH59310P"/>
    <property type="match status" value="1"/>
</dbReference>
<dbReference type="GO" id="GO:0016491">
    <property type="term" value="F:oxidoreductase activity"/>
    <property type="evidence" value="ECO:0007669"/>
    <property type="project" value="UniProtKB-KW"/>
</dbReference>
<dbReference type="InterPro" id="IPR002347">
    <property type="entry name" value="SDR_fam"/>
</dbReference>
<dbReference type="InterPro" id="IPR036291">
    <property type="entry name" value="NAD(P)-bd_dom_sf"/>
</dbReference>
<accession>A0A9C5YY93</accession>
<keyword evidence="1" id="KW-0560">Oxidoreductase</keyword>
<keyword evidence="2" id="KW-1185">Reference proteome</keyword>
<organism evidence="2 3">
    <name type="scientific">Glossina fuscipes</name>
    <dbReference type="NCBI Taxonomy" id="7396"/>
    <lineage>
        <taxon>Eukaryota</taxon>
        <taxon>Metazoa</taxon>
        <taxon>Ecdysozoa</taxon>
        <taxon>Arthropoda</taxon>
        <taxon>Hexapoda</taxon>
        <taxon>Insecta</taxon>
        <taxon>Pterygota</taxon>
        <taxon>Neoptera</taxon>
        <taxon>Endopterygota</taxon>
        <taxon>Diptera</taxon>
        <taxon>Brachycera</taxon>
        <taxon>Muscomorpha</taxon>
        <taxon>Hippoboscoidea</taxon>
        <taxon>Glossinidae</taxon>
        <taxon>Glossina</taxon>
    </lineage>
</organism>
<evidence type="ECO:0000256" key="1">
    <source>
        <dbReference type="ARBA" id="ARBA00023002"/>
    </source>
</evidence>
<dbReference type="GeneID" id="119635506"/>
<dbReference type="KEGG" id="gfs:119635506"/>
<proteinExistence type="predicted"/>
<dbReference type="AlphaFoldDB" id="A0A9C5YY93"/>
<sequence length="105" mass="11386">MTALYETLSSAINLVGLLATACFLYDNFKSLFSILKAVLEPYFRPELPHSLLDRFGKWAVITGGSAGIGKGYAKELAKRGLNVVIISHAKEELIATANEIGNQKS</sequence>
<dbReference type="Pfam" id="PF00106">
    <property type="entry name" value="adh_short"/>
    <property type="match status" value="1"/>
</dbReference>
<evidence type="ECO:0000313" key="2">
    <source>
        <dbReference type="Proteomes" id="UP000092443"/>
    </source>
</evidence>
<evidence type="ECO:0000313" key="3">
    <source>
        <dbReference type="RefSeq" id="XP_037886259.1"/>
    </source>
</evidence>
<dbReference type="RefSeq" id="XP_037886259.1">
    <property type="nucleotide sequence ID" value="XM_038030331.1"/>
</dbReference>
<name>A0A9C5YY93_9MUSC</name>
<dbReference type="SUPFAM" id="SSF51735">
    <property type="entry name" value="NAD(P)-binding Rossmann-fold domains"/>
    <property type="match status" value="1"/>
</dbReference>
<dbReference type="InterPro" id="IPR051019">
    <property type="entry name" value="VLCFA-Steroid_DH"/>
</dbReference>
<dbReference type="GO" id="GO:0005783">
    <property type="term" value="C:endoplasmic reticulum"/>
    <property type="evidence" value="ECO:0007669"/>
    <property type="project" value="TreeGrafter"/>
</dbReference>
<dbReference type="Proteomes" id="UP000092443">
    <property type="component" value="Unplaced"/>
</dbReference>
<protein>
    <submittedName>
        <fullName evidence="3">Testosterone 17-beta-dehydrogenase 3-like</fullName>
    </submittedName>
</protein>
<dbReference type="PANTHER" id="PTHR43899:SF9">
    <property type="entry name" value="MIP25013P-RELATED"/>
    <property type="match status" value="1"/>
</dbReference>